<dbReference type="InterPro" id="IPR003903">
    <property type="entry name" value="UIM_dom"/>
</dbReference>
<dbReference type="Proteomes" id="UP000789595">
    <property type="component" value="Unassembled WGS sequence"/>
</dbReference>
<organism evidence="4 5">
    <name type="scientific">Pelagomonas calceolata</name>
    <dbReference type="NCBI Taxonomy" id="35677"/>
    <lineage>
        <taxon>Eukaryota</taxon>
        <taxon>Sar</taxon>
        <taxon>Stramenopiles</taxon>
        <taxon>Ochrophyta</taxon>
        <taxon>Pelagophyceae</taxon>
        <taxon>Pelagomonadales</taxon>
        <taxon>Pelagomonadaceae</taxon>
        <taxon>Pelagomonas</taxon>
    </lineage>
</organism>
<feature type="compositionally biased region" description="Low complexity" evidence="2">
    <location>
        <begin position="503"/>
        <end position="520"/>
    </location>
</feature>
<evidence type="ECO:0000313" key="5">
    <source>
        <dbReference type="Proteomes" id="UP000789595"/>
    </source>
</evidence>
<dbReference type="AlphaFoldDB" id="A0A8J2SAQ9"/>
<dbReference type="GO" id="GO:0005884">
    <property type="term" value="C:actin filament"/>
    <property type="evidence" value="ECO:0007669"/>
    <property type="project" value="TreeGrafter"/>
</dbReference>
<evidence type="ECO:0000256" key="1">
    <source>
        <dbReference type="SAM" id="Coils"/>
    </source>
</evidence>
<dbReference type="GO" id="GO:0030041">
    <property type="term" value="P:actin filament polymerization"/>
    <property type="evidence" value="ECO:0007669"/>
    <property type="project" value="TreeGrafter"/>
</dbReference>
<feature type="region of interest" description="Disordered" evidence="2">
    <location>
        <begin position="502"/>
        <end position="545"/>
    </location>
</feature>
<name>A0A8J2SAQ9_9STRA</name>
<feature type="compositionally biased region" description="Pro residues" evidence="2">
    <location>
        <begin position="261"/>
        <end position="274"/>
    </location>
</feature>
<feature type="coiled-coil region" evidence="1">
    <location>
        <begin position="801"/>
        <end position="838"/>
    </location>
</feature>
<accession>A0A8J2SAQ9</accession>
<dbReference type="Gene3D" id="3.30.720.50">
    <property type="match status" value="1"/>
</dbReference>
<reference evidence="4" key="1">
    <citation type="submission" date="2021-11" db="EMBL/GenBank/DDBJ databases">
        <authorList>
            <consortium name="Genoscope - CEA"/>
            <person name="William W."/>
        </authorList>
    </citation>
    <scope>NUCLEOTIDE SEQUENCE</scope>
</reference>
<dbReference type="PANTHER" id="PTHR45691">
    <property type="entry name" value="PROTEIN DIAPHANOUS"/>
    <property type="match status" value="1"/>
</dbReference>
<dbReference type="PROSITE" id="PS50918">
    <property type="entry name" value="WWE"/>
    <property type="match status" value="1"/>
</dbReference>
<evidence type="ECO:0000313" key="4">
    <source>
        <dbReference type="EMBL" id="CAH0369068.1"/>
    </source>
</evidence>
<dbReference type="Pfam" id="PF02825">
    <property type="entry name" value="WWE"/>
    <property type="match status" value="1"/>
</dbReference>
<dbReference type="InterPro" id="IPR004170">
    <property type="entry name" value="WWE_dom"/>
</dbReference>
<dbReference type="SMART" id="SM00726">
    <property type="entry name" value="UIM"/>
    <property type="match status" value="2"/>
</dbReference>
<keyword evidence="1" id="KW-0175">Coiled coil</keyword>
<feature type="region of interest" description="Disordered" evidence="2">
    <location>
        <begin position="369"/>
        <end position="409"/>
    </location>
</feature>
<feature type="domain" description="WWE" evidence="3">
    <location>
        <begin position="265"/>
        <end position="350"/>
    </location>
</feature>
<comment type="caution">
    <text evidence="4">The sequence shown here is derived from an EMBL/GenBank/DDBJ whole genome shotgun (WGS) entry which is preliminary data.</text>
</comment>
<dbReference type="EMBL" id="CAKKNE010000002">
    <property type="protein sequence ID" value="CAH0369068.1"/>
    <property type="molecule type" value="Genomic_DNA"/>
</dbReference>
<feature type="region of interest" description="Disordered" evidence="2">
    <location>
        <begin position="234"/>
        <end position="277"/>
    </location>
</feature>
<protein>
    <recommendedName>
        <fullName evidence="3">WWE domain-containing protein</fullName>
    </recommendedName>
</protein>
<evidence type="ECO:0000256" key="2">
    <source>
        <dbReference type="SAM" id="MobiDB-lite"/>
    </source>
</evidence>
<proteinExistence type="predicted"/>
<keyword evidence="5" id="KW-1185">Reference proteome</keyword>
<dbReference type="InterPro" id="IPR051412">
    <property type="entry name" value="Formin_Homology_Diaphanous_sf"/>
</dbReference>
<feature type="compositionally biased region" description="Pro residues" evidence="2">
    <location>
        <begin position="373"/>
        <end position="405"/>
    </location>
</feature>
<dbReference type="SUPFAM" id="SSF117839">
    <property type="entry name" value="WWE domain"/>
    <property type="match status" value="1"/>
</dbReference>
<gene>
    <name evidence="4" type="ORF">PECAL_2P21740</name>
</gene>
<sequence>MARADAPIMQWQGNPRNLPIRDGSISLNWSALGKWDPRSKIGLVWKFQLEPRMDLGNGHTVTLTVSFRSSRRVIVHDGVRVEYSVREDRARSYAWRRDGHDFAIQELPNGPRDISRFRFVVDSACSFTTPGGQRAFIDVALSGTRSPTHAQPVSANAASALPCAEARVVDADPASGTLTAERAGVYLTPAERQEHIFQVGGVDADLARALAASARESANARQFEADTALARQLSSDGEVASPRRPRAPDAPPASPLSPRSPTAPPLPVASPSPRPSATWYWEEEPHRLTAHNPALVKPPHWVAYPDDVQAVLEAAFQAGHPTCTGANNVVDFVARQQTNLRTGAKRAVLRDDAAFFERDVLREDRDAAAAFAPPSPPAVVAPPAPAPAPRRPPAPSSPPTGPPPQRQWDEARPWVAADEALADIAEAASIVHASTSGQSLDPRALASVPWAHQIIELRTLIGAKGMETLSAGREPVPRFAVTWAKLRTQRAEIDRALRDRAAEAPAASVAPPSPPRLSRAQELQRRRDLQRSRAPPSPPAEPLRLHARITALSFEEARHRTQEGATAGVGDDDDLTRALAASRRVAAAEERHREDLTRALVASRDVAVAEERRRAQCATADDEVEYARHVHIGETPVPPGHVRVRVPPGMGPGSEAAFTAPDGRVLRATIPAGATEDSLFDVRLPPRRTISEEASPAAPPSPPAEEASPGRRGDVIRIFEEAQRRRAAEAAAAKDDVPPQPRVAGRMMAESDSDSDSDEAKETARGARPAPPPMLGGVPDGPEQLVRNIEAHIRLLEPASRADFRRRLAAARNNISALAELNRRVAQAVDEENEATAEPEPAPIDREAFEALLAGLTDDSGSDDY</sequence>
<feature type="compositionally biased region" description="Basic and acidic residues" evidence="2">
    <location>
        <begin position="708"/>
        <end position="737"/>
    </location>
</feature>
<evidence type="ECO:0000259" key="3">
    <source>
        <dbReference type="PROSITE" id="PS50918"/>
    </source>
</evidence>
<dbReference type="PANTHER" id="PTHR45691:SF19">
    <property type="match status" value="1"/>
</dbReference>
<feature type="region of interest" description="Disordered" evidence="2">
    <location>
        <begin position="691"/>
        <end position="782"/>
    </location>
</feature>
<dbReference type="InterPro" id="IPR037197">
    <property type="entry name" value="WWE_dom_sf"/>
</dbReference>
<feature type="compositionally biased region" description="Basic and acidic residues" evidence="2">
    <location>
        <begin position="522"/>
        <end position="531"/>
    </location>
</feature>